<dbReference type="InterPro" id="IPR002477">
    <property type="entry name" value="Peptidoglycan-bd-like"/>
</dbReference>
<dbReference type="Proteomes" id="UP000186336">
    <property type="component" value="Chromosome"/>
</dbReference>
<organism evidence="4 5">
    <name type="scientific">Tateyamaria omphalii</name>
    <dbReference type="NCBI Taxonomy" id="299262"/>
    <lineage>
        <taxon>Bacteria</taxon>
        <taxon>Pseudomonadati</taxon>
        <taxon>Pseudomonadota</taxon>
        <taxon>Alphaproteobacteria</taxon>
        <taxon>Rhodobacterales</taxon>
        <taxon>Roseobacteraceae</taxon>
        <taxon>Tateyamaria</taxon>
    </lineage>
</organism>
<dbReference type="Pfam" id="PF01471">
    <property type="entry name" value="PG_binding_1"/>
    <property type="match status" value="1"/>
</dbReference>
<dbReference type="Pfam" id="PF13406">
    <property type="entry name" value="SLT_2"/>
    <property type="match status" value="1"/>
</dbReference>
<accession>A0A1P8MYZ3</accession>
<dbReference type="InterPro" id="IPR043426">
    <property type="entry name" value="MltB-like"/>
</dbReference>
<dbReference type="GO" id="GO:0009253">
    <property type="term" value="P:peptidoglycan catabolic process"/>
    <property type="evidence" value="ECO:0007669"/>
    <property type="project" value="TreeGrafter"/>
</dbReference>
<evidence type="ECO:0000313" key="4">
    <source>
        <dbReference type="EMBL" id="APX13263.1"/>
    </source>
</evidence>
<dbReference type="SUPFAM" id="SSF47090">
    <property type="entry name" value="PGBD-like"/>
    <property type="match status" value="1"/>
</dbReference>
<dbReference type="STRING" id="299262.BWR18_17420"/>
<protein>
    <submittedName>
        <fullName evidence="4">Murein transglycosylase</fullName>
    </submittedName>
</protein>
<dbReference type="InterPro" id="IPR036365">
    <property type="entry name" value="PGBD-like_sf"/>
</dbReference>
<feature type="domain" description="Peptidoglycan binding-like" evidence="2">
    <location>
        <begin position="395"/>
        <end position="449"/>
    </location>
</feature>
<sequence>MRWAVTLGAGSAVFIFGSALAQPAPSSMRPELRPDLETVSRTQTLDPVVIAKPSVARPQSRPASLTQAAAPAVADSAADAAFQDWIKGFRTRARNQGISGTTFDRAFDGVRYDPDVIKRDRNQSEFTKTIWDYLDGAVSDSRVRNGKAALRDHARTLDAIEARYGVEKEVVVAVWGLESAFGAVRGSNDVIRSLATLAHDGRRGAFFEAQLIAALTILQSGDTSPRNMTGSWAGAMGHTQFMPTSYLDHAVDFTADGKRDIWSDDPTDALASTAAYLAKFGWTKGQPWGVEVTLPGNFNYASANRKNTRSPAEWARLGVVGVDGAPVGDHGPASILLPAGGQGVALMIFDNFGVIERYNSADAYVIGIGHLSDRIGGAPPFRGDWPRGDRALTYSERKEMQRRLTAAGFNTQGIDGRIGPKTLDAVRAFQQSQGLTADGYASLGLLKRLR</sequence>
<dbReference type="CDD" id="cd13399">
    <property type="entry name" value="Slt35-like"/>
    <property type="match status" value="1"/>
</dbReference>
<dbReference type="InterPro" id="IPR023346">
    <property type="entry name" value="Lysozyme-like_dom_sf"/>
</dbReference>
<dbReference type="NCBIfam" id="TIGR02283">
    <property type="entry name" value="MltB_2"/>
    <property type="match status" value="1"/>
</dbReference>
<dbReference type="PANTHER" id="PTHR30163">
    <property type="entry name" value="MEMBRANE-BOUND LYTIC MUREIN TRANSGLYCOSYLASE B"/>
    <property type="match status" value="1"/>
</dbReference>
<reference evidence="4 5" key="1">
    <citation type="submission" date="2017-01" db="EMBL/GenBank/DDBJ databases">
        <title>Complete genome of Tateyamaria omphalii DOK1-4 isolated from seawater in Dokdo.</title>
        <authorList>
            <person name="Kim J.H."/>
            <person name="Chi W.-J."/>
        </authorList>
    </citation>
    <scope>NUCLEOTIDE SEQUENCE [LARGE SCALE GENOMIC DNA]</scope>
    <source>
        <strain evidence="4 5">DOK1-4</strain>
    </source>
</reference>
<dbReference type="InterPro" id="IPR031304">
    <property type="entry name" value="SLT_2"/>
</dbReference>
<dbReference type="PANTHER" id="PTHR30163:SF8">
    <property type="entry name" value="LYTIC MUREIN TRANSGLYCOSYLASE"/>
    <property type="match status" value="1"/>
</dbReference>
<dbReference type="FunFam" id="1.10.8.350:FF:000001">
    <property type="entry name" value="Lytic murein transglycosylase B"/>
    <property type="match status" value="1"/>
</dbReference>
<evidence type="ECO:0000259" key="3">
    <source>
        <dbReference type="Pfam" id="PF13406"/>
    </source>
</evidence>
<feature type="chain" id="PRO_5013224480" evidence="1">
    <location>
        <begin position="22"/>
        <end position="450"/>
    </location>
</feature>
<dbReference type="Gene3D" id="1.10.530.10">
    <property type="match status" value="1"/>
</dbReference>
<name>A0A1P8MYZ3_9RHOB</name>
<dbReference type="InterPro" id="IPR036366">
    <property type="entry name" value="PGBDSf"/>
</dbReference>
<dbReference type="Gene3D" id="1.10.101.10">
    <property type="entry name" value="PGBD-like superfamily/PGBD"/>
    <property type="match status" value="1"/>
</dbReference>
<evidence type="ECO:0000313" key="5">
    <source>
        <dbReference type="Proteomes" id="UP000186336"/>
    </source>
</evidence>
<gene>
    <name evidence="4" type="ORF">BWR18_17420</name>
</gene>
<dbReference type="Gene3D" id="1.10.8.350">
    <property type="entry name" value="Bacterial muramidase"/>
    <property type="match status" value="1"/>
</dbReference>
<keyword evidence="5" id="KW-1185">Reference proteome</keyword>
<dbReference type="GO" id="GO:0008933">
    <property type="term" value="F:peptidoglycan lytic transglycosylase activity"/>
    <property type="evidence" value="ECO:0007669"/>
    <property type="project" value="TreeGrafter"/>
</dbReference>
<evidence type="ECO:0000256" key="1">
    <source>
        <dbReference type="SAM" id="SignalP"/>
    </source>
</evidence>
<feature type="domain" description="Transglycosylase SLT" evidence="3">
    <location>
        <begin position="82"/>
        <end position="373"/>
    </location>
</feature>
<feature type="signal peptide" evidence="1">
    <location>
        <begin position="1"/>
        <end position="21"/>
    </location>
</feature>
<dbReference type="AlphaFoldDB" id="A0A1P8MYZ3"/>
<evidence type="ECO:0000259" key="2">
    <source>
        <dbReference type="Pfam" id="PF01471"/>
    </source>
</evidence>
<dbReference type="KEGG" id="tom:BWR18_17420"/>
<dbReference type="EMBL" id="CP019312">
    <property type="protein sequence ID" value="APX13263.1"/>
    <property type="molecule type" value="Genomic_DNA"/>
</dbReference>
<proteinExistence type="predicted"/>
<dbReference type="InterPro" id="IPR011970">
    <property type="entry name" value="MltB_2"/>
</dbReference>
<dbReference type="RefSeq" id="WP_076629697.1">
    <property type="nucleotide sequence ID" value="NZ_CP019312.1"/>
</dbReference>
<keyword evidence="1" id="KW-0732">Signal</keyword>
<dbReference type="SUPFAM" id="SSF53955">
    <property type="entry name" value="Lysozyme-like"/>
    <property type="match status" value="1"/>
</dbReference>
<dbReference type="OrthoDB" id="9808544at2"/>